<dbReference type="InterPro" id="IPR053176">
    <property type="entry name" value="T6SS_TssE1-like"/>
</dbReference>
<dbReference type="NCBIfam" id="TIGR03357">
    <property type="entry name" value="VI_zyme"/>
    <property type="match status" value="1"/>
</dbReference>
<proteinExistence type="predicted"/>
<dbReference type="EMBL" id="JTJJ01000098">
    <property type="protein sequence ID" value="KHJ65942.1"/>
    <property type="molecule type" value="Genomic_DNA"/>
</dbReference>
<evidence type="ECO:0000256" key="1">
    <source>
        <dbReference type="SAM" id="MobiDB-lite"/>
    </source>
</evidence>
<dbReference type="AlphaFoldDB" id="A0A0B1R415"/>
<organism evidence="3 4">
    <name type="scientific">Pantoea rodasii</name>
    <dbReference type="NCBI Taxonomy" id="1076549"/>
    <lineage>
        <taxon>Bacteria</taxon>
        <taxon>Pseudomonadati</taxon>
        <taxon>Pseudomonadota</taxon>
        <taxon>Gammaproteobacteria</taxon>
        <taxon>Enterobacterales</taxon>
        <taxon>Erwiniaceae</taxon>
        <taxon>Pantoea</taxon>
    </lineage>
</organism>
<dbReference type="InterPro" id="IPR017737">
    <property type="entry name" value="TssE1-like"/>
</dbReference>
<protein>
    <recommendedName>
        <fullName evidence="2">IraD/Gp25-like domain-containing protein</fullName>
    </recommendedName>
</protein>
<reference evidence="3 4" key="1">
    <citation type="submission" date="2014-11" db="EMBL/GenBank/DDBJ databases">
        <title>Genome sequencing of Pantoea rodasii ND03.</title>
        <authorList>
            <person name="Muhamad Yunos N.Y."/>
            <person name="Chan K.-G."/>
        </authorList>
    </citation>
    <scope>NUCLEOTIDE SEQUENCE [LARGE SCALE GENOMIC DNA]</scope>
    <source>
        <strain evidence="3 4">ND03</strain>
    </source>
</reference>
<dbReference type="RefSeq" id="WP_039335550.1">
    <property type="nucleotide sequence ID" value="NZ_JTJJ01000098.1"/>
</dbReference>
<evidence type="ECO:0000313" key="4">
    <source>
        <dbReference type="Proteomes" id="UP000030853"/>
    </source>
</evidence>
<sequence>MKPHPDTFNGWQARKQPRVTAQDEMRPSLLDRLTDDHPEQQNVELGRQTVSHQTLRTQVLRDLQWLFNCINNESQIDLQPWPDARMSVINFGLTPLAGKRMSEIEWDDVRTALRRAMLQFEPRIIPHDLQIRCLTDVNALNNHNTLAIEISGNLWCIPWPLAFVFRTDLDLEHSRFDLKDADA</sequence>
<dbReference type="Proteomes" id="UP000030853">
    <property type="component" value="Unassembled WGS sequence"/>
</dbReference>
<evidence type="ECO:0000259" key="2">
    <source>
        <dbReference type="Pfam" id="PF04965"/>
    </source>
</evidence>
<dbReference type="PANTHER" id="PTHR38595">
    <property type="entry name" value="CYTOPLASMIC PROTEIN-RELATED"/>
    <property type="match status" value="1"/>
</dbReference>
<feature type="domain" description="IraD/Gp25-like" evidence="2">
    <location>
        <begin position="54"/>
        <end position="156"/>
    </location>
</feature>
<dbReference type="PANTHER" id="PTHR38595:SF1">
    <property type="entry name" value="TYPE VI SECRETION SYSTEM COMPONENT TSSE1"/>
    <property type="match status" value="1"/>
</dbReference>
<gene>
    <name evidence="3" type="ORF">QU24_21960</name>
</gene>
<evidence type="ECO:0000313" key="3">
    <source>
        <dbReference type="EMBL" id="KHJ65942.1"/>
    </source>
</evidence>
<dbReference type="SUPFAM" id="SSF160719">
    <property type="entry name" value="gpW/gp25-like"/>
    <property type="match status" value="1"/>
</dbReference>
<dbReference type="Pfam" id="PF04965">
    <property type="entry name" value="GPW_gp25"/>
    <property type="match status" value="1"/>
</dbReference>
<comment type="caution">
    <text evidence="3">The sequence shown here is derived from an EMBL/GenBank/DDBJ whole genome shotgun (WGS) entry which is preliminary data.</text>
</comment>
<accession>A0A0B1R415</accession>
<feature type="region of interest" description="Disordered" evidence="1">
    <location>
        <begin position="1"/>
        <end position="23"/>
    </location>
</feature>
<dbReference type="InterPro" id="IPR007048">
    <property type="entry name" value="IraD/Gp25-like"/>
</dbReference>
<name>A0A0B1R415_9GAMM</name>